<dbReference type="GO" id="GO:0016709">
    <property type="term" value="F:oxidoreductase activity, acting on paired donors, with incorporation or reduction of molecular oxygen, NAD(P)H as one donor, and incorporation of one atom of oxygen"/>
    <property type="evidence" value="ECO:0007669"/>
    <property type="project" value="UniProtKB-ARBA"/>
</dbReference>
<dbReference type="Pfam" id="PF01494">
    <property type="entry name" value="FAD_binding_3"/>
    <property type="match status" value="1"/>
</dbReference>
<dbReference type="EMBL" id="AM420293">
    <property type="protein sequence ID" value="CAM00990.1"/>
    <property type="molecule type" value="Genomic_DNA"/>
</dbReference>
<name>A4FAB5_SACEN</name>
<dbReference type="InterPro" id="IPR050641">
    <property type="entry name" value="RIFMO-like"/>
</dbReference>
<comment type="cofactor">
    <cofactor evidence="1">
        <name>FAD</name>
        <dbReference type="ChEBI" id="CHEBI:57692"/>
    </cofactor>
</comment>
<keyword evidence="6" id="KW-1185">Reference proteome</keyword>
<dbReference type="Pfam" id="PF21274">
    <property type="entry name" value="Rng_hyd_C"/>
    <property type="match status" value="1"/>
</dbReference>
<dbReference type="InterPro" id="IPR036188">
    <property type="entry name" value="FAD/NAD-bd_sf"/>
</dbReference>
<protein>
    <submittedName>
        <fullName evidence="5">FAD-binding monooxygenase, PheA/TfdB family</fullName>
        <ecNumber evidence="5">1.14.13.-</ecNumber>
    </submittedName>
</protein>
<gene>
    <name evidence="5" type="ordered locus">SACE_1671</name>
</gene>
<dbReference type="Gene3D" id="3.40.30.120">
    <property type="match status" value="1"/>
</dbReference>
<dbReference type="HOGENOM" id="CLU_009665_14_2_11"/>
<sequence>MMNDQVLIAGGGPTGLTTALLLAHFGVSCTVVERRSEPSSTPKARAVTLRSMEIFRALGVADEISAAALASERIRLPFTFAATLADARAGHTDQTARRGARAELSPCTTVVCPQDVVEGILLARVLADSRIRFLPGTEVAGARGDDDGVEVRTPGGQVLRGRYLVGADGAHSAVREAFGGPAELDPADPPVANTLVLFEADLGALVAGLGSTIYFLDHGGVRGFLQPAAQPGRWTFNQIHDDADPLARTDPAGAVRTAVGADVAIDVLETADWTMRSAVAPWFGDDRVFLAGDAAHLVSPFSGSGLNLGVQDADNLAWKLAGVLRGQAGARLLDTYEQERRPTAERHVERDRAAVATVRADPGWRRWRTELPARRKDDAALLGDPYRSDAVLLCGRQDAPASPGRRAPHCWLDDGRTSTLDLARHGFALVSPDPAWTAPAAEAAARAGVELAVVPGGADRDRVAAAYGLTDGATLLRPDATVAWRCEHFPVDPLRAVSDALGSVLSAGR</sequence>
<keyword evidence="5" id="KW-0560">Oxidoreductase</keyword>
<organism evidence="5 6">
    <name type="scientific">Saccharopolyspora erythraea (strain ATCC 11635 / DSM 40517 / JCM 4748 / NBRC 13426 / NCIMB 8594 / NRRL 2338)</name>
    <dbReference type="NCBI Taxonomy" id="405948"/>
    <lineage>
        <taxon>Bacteria</taxon>
        <taxon>Bacillati</taxon>
        <taxon>Actinomycetota</taxon>
        <taxon>Actinomycetes</taxon>
        <taxon>Pseudonocardiales</taxon>
        <taxon>Pseudonocardiaceae</taxon>
        <taxon>Saccharopolyspora</taxon>
    </lineage>
</organism>
<dbReference type="Gene3D" id="3.50.50.60">
    <property type="entry name" value="FAD/NAD(P)-binding domain"/>
    <property type="match status" value="1"/>
</dbReference>
<keyword evidence="3" id="KW-0274">FAD</keyword>
<evidence type="ECO:0000259" key="4">
    <source>
        <dbReference type="Pfam" id="PF01494"/>
    </source>
</evidence>
<evidence type="ECO:0000313" key="5">
    <source>
        <dbReference type="EMBL" id="CAM00990.1"/>
    </source>
</evidence>
<evidence type="ECO:0000256" key="3">
    <source>
        <dbReference type="ARBA" id="ARBA00022827"/>
    </source>
</evidence>
<dbReference type="Gene3D" id="3.30.9.10">
    <property type="entry name" value="D-Amino Acid Oxidase, subunit A, domain 2"/>
    <property type="match status" value="1"/>
</dbReference>
<dbReference type="GO" id="GO:0071949">
    <property type="term" value="F:FAD binding"/>
    <property type="evidence" value="ECO:0007669"/>
    <property type="project" value="InterPro"/>
</dbReference>
<evidence type="ECO:0000313" key="6">
    <source>
        <dbReference type="Proteomes" id="UP000006728"/>
    </source>
</evidence>
<proteinExistence type="predicted"/>
<dbReference type="InterPro" id="IPR002938">
    <property type="entry name" value="FAD-bd"/>
</dbReference>
<keyword evidence="2" id="KW-0285">Flavoprotein</keyword>
<dbReference type="STRING" id="405948.SACE_1671"/>
<evidence type="ECO:0000256" key="1">
    <source>
        <dbReference type="ARBA" id="ARBA00001974"/>
    </source>
</evidence>
<dbReference type="PANTHER" id="PTHR43004">
    <property type="entry name" value="TRK SYSTEM POTASSIUM UPTAKE PROTEIN"/>
    <property type="match status" value="1"/>
</dbReference>
<dbReference type="EC" id="1.14.13.-" evidence="5"/>
<dbReference type="SUPFAM" id="SSF51905">
    <property type="entry name" value="FAD/NAD(P)-binding domain"/>
    <property type="match status" value="1"/>
</dbReference>
<dbReference type="PRINTS" id="PR00420">
    <property type="entry name" value="RNGMNOXGNASE"/>
</dbReference>
<keyword evidence="5" id="KW-0503">Monooxygenase</keyword>
<dbReference type="AlphaFoldDB" id="A4FAB5"/>
<dbReference type="eggNOG" id="COG0654">
    <property type="taxonomic scope" value="Bacteria"/>
</dbReference>
<dbReference type="Proteomes" id="UP000006728">
    <property type="component" value="Chromosome"/>
</dbReference>
<evidence type="ECO:0000256" key="2">
    <source>
        <dbReference type="ARBA" id="ARBA00022630"/>
    </source>
</evidence>
<reference evidence="5 6" key="1">
    <citation type="journal article" date="2007" name="Nat. Biotechnol.">
        <title>Complete genome sequence of the erythromycin-producing bacterium Saccharopolyspora erythraea NRRL23338.</title>
        <authorList>
            <person name="Oliynyk M."/>
            <person name="Samborskyy M."/>
            <person name="Lester J.B."/>
            <person name="Mironenko T."/>
            <person name="Scott N."/>
            <person name="Dickens S."/>
            <person name="Haydock S.F."/>
            <person name="Leadlay P.F."/>
        </authorList>
    </citation>
    <scope>NUCLEOTIDE SEQUENCE [LARGE SCALE GENOMIC DNA]</scope>
    <source>
        <strain evidence="6">ATCC 11635 / DSM 40517 / JCM 4748 / NBRC 13426 / NCIMB 8594 / NRRL 2338</strain>
    </source>
</reference>
<dbReference type="KEGG" id="sen:SACE_1671"/>
<accession>A4FAB5</accession>
<feature type="domain" description="FAD-binding" evidence="4">
    <location>
        <begin position="5"/>
        <end position="350"/>
    </location>
</feature>
<dbReference type="PANTHER" id="PTHR43004:SF19">
    <property type="entry name" value="BINDING MONOOXYGENASE, PUTATIVE (JCVI)-RELATED"/>
    <property type="match status" value="1"/>
</dbReference>